<dbReference type="InterPro" id="IPR012340">
    <property type="entry name" value="NA-bd_OB-fold"/>
</dbReference>
<comment type="caution">
    <text evidence="2">The sequence shown here is derived from an EMBL/GenBank/DDBJ whole genome shotgun (WGS) entry which is preliminary data.</text>
</comment>
<reference evidence="2 3" key="1">
    <citation type="journal article" date="2021" name="J. Hered.">
        <title>A chromosome-level genome assembly of the parasitoid wasp, Cotesia glomerata (Hymenoptera: Braconidae).</title>
        <authorList>
            <person name="Pinto B.J."/>
            <person name="Weis J.J."/>
            <person name="Gamble T."/>
            <person name="Ode P.J."/>
            <person name="Paul R."/>
            <person name="Zaspel J.M."/>
        </authorList>
    </citation>
    <scope>NUCLEOTIDE SEQUENCE [LARGE SCALE GENOMIC DNA]</scope>
    <source>
        <strain evidence="2">CgM1</strain>
    </source>
</reference>
<dbReference type="Gene3D" id="2.40.50.140">
    <property type="entry name" value="Nucleic acid-binding proteins"/>
    <property type="match status" value="1"/>
</dbReference>
<accession>A0AAV7HED4</accession>
<gene>
    <name evidence="2" type="ORF">KQX54_013765</name>
</gene>
<keyword evidence="3" id="KW-1185">Reference proteome</keyword>
<organism evidence="2 3">
    <name type="scientific">Cotesia glomerata</name>
    <name type="common">Lepidopteran parasitic wasp</name>
    <name type="synonym">Apanteles glomeratus</name>
    <dbReference type="NCBI Taxonomy" id="32391"/>
    <lineage>
        <taxon>Eukaryota</taxon>
        <taxon>Metazoa</taxon>
        <taxon>Ecdysozoa</taxon>
        <taxon>Arthropoda</taxon>
        <taxon>Hexapoda</taxon>
        <taxon>Insecta</taxon>
        <taxon>Pterygota</taxon>
        <taxon>Neoptera</taxon>
        <taxon>Endopterygota</taxon>
        <taxon>Hymenoptera</taxon>
        <taxon>Apocrita</taxon>
        <taxon>Ichneumonoidea</taxon>
        <taxon>Braconidae</taxon>
        <taxon>Microgastrinae</taxon>
        <taxon>Cotesia</taxon>
    </lineage>
</organism>
<name>A0AAV7HED4_COTGL</name>
<feature type="region of interest" description="Disordered" evidence="1">
    <location>
        <begin position="218"/>
        <end position="249"/>
    </location>
</feature>
<evidence type="ECO:0000256" key="1">
    <source>
        <dbReference type="SAM" id="MobiDB-lite"/>
    </source>
</evidence>
<dbReference type="AlphaFoldDB" id="A0AAV7HED4"/>
<feature type="compositionally biased region" description="Basic and acidic residues" evidence="1">
    <location>
        <begin position="231"/>
        <end position="249"/>
    </location>
</feature>
<proteinExistence type="predicted"/>
<dbReference type="Proteomes" id="UP000826195">
    <property type="component" value="Unassembled WGS sequence"/>
</dbReference>
<evidence type="ECO:0000313" key="3">
    <source>
        <dbReference type="Proteomes" id="UP000826195"/>
    </source>
</evidence>
<dbReference type="EMBL" id="JAHXZJ010002982">
    <property type="protein sequence ID" value="KAH0535123.1"/>
    <property type="molecule type" value="Genomic_DNA"/>
</dbReference>
<protein>
    <submittedName>
        <fullName evidence="2">Uncharacterized protein</fullName>
    </submittedName>
</protein>
<evidence type="ECO:0000313" key="2">
    <source>
        <dbReference type="EMBL" id="KAH0535123.1"/>
    </source>
</evidence>
<sequence length="249" mass="28072">MRSSAIFKICGYAESVEGVKTLKKGKSLFRFIINNRQGRQVRVLAWDRDATKYESIIQANCMFSLDCLKCTPADKNYFDPSEELAEFELNISSKTEYKKFAAAPVTQTLLTVSLSEIPNLYGFIVTEGFIHDNITTSGKYGNGSGSITDLQFKVTIQVYNMKNQSNVINAGSHVRVNGKLCRDKNFGIPYIQCQDLSNITLIDDKVLTEIQLNRNYRSPQPKRIRSPSTAHQEKKFSADCKNRDVPLSS</sequence>